<protein>
    <submittedName>
        <fullName evidence="4">N(2)-citryl-N(6)-acetyl-N(6)-hydroxylysine synthase</fullName>
    </submittedName>
</protein>
<dbReference type="Gene3D" id="1.10.510.40">
    <property type="match status" value="1"/>
</dbReference>
<comment type="similarity">
    <text evidence="1">Belongs to the IucA/IucC family.</text>
</comment>
<feature type="domain" description="Aerobactin siderophore biosynthesis IucA/IucC N-terminal" evidence="2">
    <location>
        <begin position="135"/>
        <end position="363"/>
    </location>
</feature>
<evidence type="ECO:0000256" key="1">
    <source>
        <dbReference type="ARBA" id="ARBA00007832"/>
    </source>
</evidence>
<dbReference type="PANTHER" id="PTHR34384:SF5">
    <property type="entry name" value="L-2,3-DIAMINOPROPANOATE--CITRATE LIGASE"/>
    <property type="match status" value="1"/>
</dbReference>
<dbReference type="PANTHER" id="PTHR34384">
    <property type="entry name" value="L-2,3-DIAMINOPROPANOATE--CITRATE LIGASE"/>
    <property type="match status" value="1"/>
</dbReference>
<dbReference type="InterPro" id="IPR037455">
    <property type="entry name" value="LucA/IucC-like"/>
</dbReference>
<proteinExistence type="inferred from homology"/>
<dbReference type="GO" id="GO:0016881">
    <property type="term" value="F:acid-amino acid ligase activity"/>
    <property type="evidence" value="ECO:0007669"/>
    <property type="project" value="UniProtKB-ARBA"/>
</dbReference>
<dbReference type="EMBL" id="CP033578">
    <property type="protein sequence ID" value="AYV23489.1"/>
    <property type="molecule type" value="Genomic_DNA"/>
</dbReference>
<dbReference type="InterPro" id="IPR022770">
    <property type="entry name" value="IucA/IucC-like_C"/>
</dbReference>
<reference evidence="4 5" key="1">
    <citation type="submission" date="2018-11" db="EMBL/GenBank/DDBJ databases">
        <title>Complete Genome Sequence of Vbrio mediterranei 117-T6: a Potential Pathogen Bacteria Isolated from the Conchocelis of Pyropia.</title>
        <authorList>
            <person name="Liu Q."/>
        </authorList>
    </citation>
    <scope>NUCLEOTIDE SEQUENCE [LARGE SCALE GENOMIC DNA]</scope>
    <source>
        <strain evidence="4 5">117-T6</strain>
    </source>
</reference>
<dbReference type="RefSeq" id="WP_124941460.1">
    <property type="nucleotide sequence ID" value="NZ_CP033578.1"/>
</dbReference>
<dbReference type="GO" id="GO:0019290">
    <property type="term" value="P:siderophore biosynthetic process"/>
    <property type="evidence" value="ECO:0007669"/>
    <property type="project" value="InterPro"/>
</dbReference>
<evidence type="ECO:0000313" key="4">
    <source>
        <dbReference type="EMBL" id="AYV23489.1"/>
    </source>
</evidence>
<dbReference type="AlphaFoldDB" id="A0A3G4VH15"/>
<dbReference type="InterPro" id="IPR007310">
    <property type="entry name" value="Aerobactin_biosyn_IucA/IucC_N"/>
</dbReference>
<evidence type="ECO:0000313" key="5">
    <source>
        <dbReference type="Proteomes" id="UP000279760"/>
    </source>
</evidence>
<evidence type="ECO:0000259" key="2">
    <source>
        <dbReference type="Pfam" id="PF04183"/>
    </source>
</evidence>
<gene>
    <name evidence="4" type="ORF">ECB94_19530</name>
</gene>
<dbReference type="Pfam" id="PF06276">
    <property type="entry name" value="FhuF"/>
    <property type="match status" value="1"/>
</dbReference>
<sequence length="580" mass="65404">MTTHHAHFTDVAANCFWNGLYRESALVEIVSKEGTKYLCTPIRDSKLILVEVLSESNTGINRYSPSIKLRNSRGDYAETLSFQQACELIIANDDIVGSIDTTQRKHFLGAVSESHRNTWVALEQYGQSLGEQQTSFEESEQSLYVGHSLHPAPKSRSNLSLEISKQLSPELKANFALHWFAVRNECVFGGSATGSDWREYVKQLQVSETTLPDTAKPYLNSTSWQVLPMHPWQATQLLTLPQVQELTNSGKLIDLGLGHSTWFATSSTRAIYNPAAPFMLKFSLSVKLTNSIRLLSEKEVKRGTALADICQSLSDDTKKYFTNGLSIIHEPSYFGLKDCKGEIIDESLATVRDNPFMVYDRQPMKSHGVLATLCQQTPYKQSGYALSNELLMLAQQNQTDAETLATQWFEAFCDNVVVPIFELQSQLGIVLLAHQQNIVVELEQGMPTKGYFRDCQGVGFTKLAFEHFPQLGNPETTENYWDRAKVNRYFPYYLILNSCYGVIASLSPLVEEAILFDLLKQRLTQLYQSAPADTDCLHYVLNSDTLCCKGNFYCYLQGFNENSIPDPSVIYFELPNYLSR</sequence>
<name>A0A3G4VH15_9VIBR</name>
<dbReference type="Pfam" id="PF04183">
    <property type="entry name" value="IucA_IucC"/>
    <property type="match status" value="1"/>
</dbReference>
<accession>A0A3G4VH15</accession>
<organism evidence="4 5">
    <name type="scientific">Vibrio mediterranei</name>
    <dbReference type="NCBI Taxonomy" id="689"/>
    <lineage>
        <taxon>Bacteria</taxon>
        <taxon>Pseudomonadati</taxon>
        <taxon>Pseudomonadota</taxon>
        <taxon>Gammaproteobacteria</taxon>
        <taxon>Vibrionales</taxon>
        <taxon>Vibrionaceae</taxon>
        <taxon>Vibrio</taxon>
    </lineage>
</organism>
<dbReference type="Proteomes" id="UP000279760">
    <property type="component" value="Chromosome 2"/>
</dbReference>
<feature type="domain" description="Aerobactin siderophore biosynthesis IucA/IucC-like C-terminal" evidence="3">
    <location>
        <begin position="407"/>
        <end position="561"/>
    </location>
</feature>
<evidence type="ECO:0000259" key="3">
    <source>
        <dbReference type="Pfam" id="PF06276"/>
    </source>
</evidence>